<sequence>MQYKEDEINVIENYFEKLNKDSSEIQIGYYDSKKRELIEINNLGYYYQYGIGRKKDEFKAFEFCLRSAEEGNVGAQNNLGYCCNCYQNGIGIEKDLEKAIYCWYKKAAENGNEIAQYNLGRCYSYGKKMKLTTEDDNKLALYKLGEFYESGKGVYFNEKRAFEFCKKSVDQRSLLAWLTLGPLEGHIYNHGTQIEINEKKAFDHHKMEEMLMRNYKKMDIK</sequence>
<name>A0A397SHE3_9GLOM</name>
<dbReference type="STRING" id="658196.A0A397SHE3"/>
<gene>
    <name evidence="2" type="ORF">C1645_831513</name>
</gene>
<dbReference type="OrthoDB" id="10266786at2759"/>
<dbReference type="AlphaFoldDB" id="A0A397SHE3"/>
<dbReference type="Gene3D" id="1.25.40.10">
    <property type="entry name" value="Tetratricopeptide repeat domain"/>
    <property type="match status" value="2"/>
</dbReference>
<protein>
    <recommendedName>
        <fullName evidence="4">Sel1 repeat protein</fullName>
    </recommendedName>
</protein>
<dbReference type="InterPro" id="IPR006597">
    <property type="entry name" value="Sel1-like"/>
</dbReference>
<proteinExistence type="inferred from homology"/>
<organism evidence="2 3">
    <name type="scientific">Glomus cerebriforme</name>
    <dbReference type="NCBI Taxonomy" id="658196"/>
    <lineage>
        <taxon>Eukaryota</taxon>
        <taxon>Fungi</taxon>
        <taxon>Fungi incertae sedis</taxon>
        <taxon>Mucoromycota</taxon>
        <taxon>Glomeromycotina</taxon>
        <taxon>Glomeromycetes</taxon>
        <taxon>Glomerales</taxon>
        <taxon>Glomeraceae</taxon>
        <taxon>Glomus</taxon>
    </lineage>
</organism>
<dbReference type="EMBL" id="QKYT01000457">
    <property type="protein sequence ID" value="RIA84982.1"/>
    <property type="molecule type" value="Genomic_DNA"/>
</dbReference>
<reference evidence="2 3" key="1">
    <citation type="submission" date="2018-06" db="EMBL/GenBank/DDBJ databases">
        <title>Comparative genomics reveals the genomic features of Rhizophagus irregularis, R. cerebriforme, R. diaphanum and Gigaspora rosea, and their symbiotic lifestyle signature.</title>
        <authorList>
            <person name="Morin E."/>
            <person name="San Clemente H."/>
            <person name="Chen E.C.H."/>
            <person name="De La Providencia I."/>
            <person name="Hainaut M."/>
            <person name="Kuo A."/>
            <person name="Kohler A."/>
            <person name="Murat C."/>
            <person name="Tang N."/>
            <person name="Roy S."/>
            <person name="Loubradou J."/>
            <person name="Henrissat B."/>
            <person name="Grigoriev I.V."/>
            <person name="Corradi N."/>
            <person name="Roux C."/>
            <person name="Martin F.M."/>
        </authorList>
    </citation>
    <scope>NUCLEOTIDE SEQUENCE [LARGE SCALE GENOMIC DNA]</scope>
    <source>
        <strain evidence="2 3">DAOM 227022</strain>
    </source>
</reference>
<evidence type="ECO:0000256" key="1">
    <source>
        <dbReference type="ARBA" id="ARBA00038101"/>
    </source>
</evidence>
<dbReference type="SUPFAM" id="SSF81901">
    <property type="entry name" value="HCP-like"/>
    <property type="match status" value="1"/>
</dbReference>
<dbReference type="Pfam" id="PF08238">
    <property type="entry name" value="Sel1"/>
    <property type="match status" value="5"/>
</dbReference>
<dbReference type="PANTHER" id="PTHR11102">
    <property type="entry name" value="SEL-1-LIKE PROTEIN"/>
    <property type="match status" value="1"/>
</dbReference>
<keyword evidence="3" id="KW-1185">Reference proteome</keyword>
<dbReference type="Proteomes" id="UP000265703">
    <property type="component" value="Unassembled WGS sequence"/>
</dbReference>
<dbReference type="InterPro" id="IPR011990">
    <property type="entry name" value="TPR-like_helical_dom_sf"/>
</dbReference>
<comment type="caution">
    <text evidence="2">The sequence shown here is derived from an EMBL/GenBank/DDBJ whole genome shotgun (WGS) entry which is preliminary data.</text>
</comment>
<dbReference type="InterPro" id="IPR050767">
    <property type="entry name" value="Sel1_AlgK"/>
</dbReference>
<evidence type="ECO:0000313" key="3">
    <source>
        <dbReference type="Proteomes" id="UP000265703"/>
    </source>
</evidence>
<comment type="similarity">
    <text evidence="1">Belongs to the sel-1 family.</text>
</comment>
<evidence type="ECO:0000313" key="2">
    <source>
        <dbReference type="EMBL" id="RIA84982.1"/>
    </source>
</evidence>
<dbReference type="PANTHER" id="PTHR11102:SF160">
    <property type="entry name" value="ERAD-ASSOCIATED E3 UBIQUITIN-PROTEIN LIGASE COMPONENT HRD3"/>
    <property type="match status" value="1"/>
</dbReference>
<accession>A0A397SHE3</accession>
<evidence type="ECO:0008006" key="4">
    <source>
        <dbReference type="Google" id="ProtNLM"/>
    </source>
</evidence>
<dbReference type="SMART" id="SM00671">
    <property type="entry name" value="SEL1"/>
    <property type="match status" value="3"/>
</dbReference>